<feature type="transmembrane region" description="Helical" evidence="8">
    <location>
        <begin position="69"/>
        <end position="92"/>
    </location>
</feature>
<proteinExistence type="predicted"/>
<evidence type="ECO:0000313" key="10">
    <source>
        <dbReference type="EMBL" id="PXA68266.1"/>
    </source>
</evidence>
<evidence type="ECO:0000256" key="6">
    <source>
        <dbReference type="ARBA" id="ARBA00023180"/>
    </source>
</evidence>
<dbReference type="InterPro" id="IPR007829">
    <property type="entry name" value="TM2"/>
</dbReference>
<dbReference type="InterPro" id="IPR050932">
    <property type="entry name" value="TM2D1-3-like"/>
</dbReference>
<reference evidence="10 11" key="1">
    <citation type="submission" date="2018-05" db="EMBL/GenBank/DDBJ databases">
        <title>Genetic diversity of glacier-inhabiting Cryobacterium bacteria in China and description of Cryobacterium mengkeensis sp. nov. and Arthrobacter glacialis sp. nov.</title>
        <authorList>
            <person name="Liu Q."/>
            <person name="Xin Y.-H."/>
        </authorList>
    </citation>
    <scope>NUCLEOTIDE SEQUENCE [LARGE SCALE GENOMIC DNA]</scope>
    <source>
        <strain evidence="10 11">SK-1</strain>
    </source>
</reference>
<feature type="compositionally biased region" description="Polar residues" evidence="7">
    <location>
        <begin position="1"/>
        <end position="10"/>
    </location>
</feature>
<protein>
    <submittedName>
        <fullName evidence="10">TM2 domain-containing protein</fullName>
    </submittedName>
</protein>
<evidence type="ECO:0000256" key="4">
    <source>
        <dbReference type="ARBA" id="ARBA00022989"/>
    </source>
</evidence>
<evidence type="ECO:0000256" key="5">
    <source>
        <dbReference type="ARBA" id="ARBA00023136"/>
    </source>
</evidence>
<keyword evidence="3" id="KW-0732">Signal</keyword>
<dbReference type="AlphaFoldDB" id="A0A317ZP84"/>
<feature type="transmembrane region" description="Helical" evidence="8">
    <location>
        <begin position="43"/>
        <end position="63"/>
    </location>
</feature>
<evidence type="ECO:0000256" key="7">
    <source>
        <dbReference type="SAM" id="MobiDB-lite"/>
    </source>
</evidence>
<keyword evidence="2 8" id="KW-0812">Transmembrane</keyword>
<dbReference type="EMBL" id="QHLY01000012">
    <property type="protein sequence ID" value="PXA68266.1"/>
    <property type="molecule type" value="Genomic_DNA"/>
</dbReference>
<dbReference type="PANTHER" id="PTHR21016">
    <property type="entry name" value="BETA-AMYLOID BINDING PROTEIN-RELATED"/>
    <property type="match status" value="1"/>
</dbReference>
<comment type="caution">
    <text evidence="10">The sequence shown here is derived from an EMBL/GenBank/DDBJ whole genome shotgun (WGS) entry which is preliminary data.</text>
</comment>
<dbReference type="GO" id="GO:0016020">
    <property type="term" value="C:membrane"/>
    <property type="evidence" value="ECO:0007669"/>
    <property type="project" value="UniProtKB-SubCell"/>
</dbReference>
<keyword evidence="6" id="KW-0325">Glycoprotein</keyword>
<dbReference type="OrthoDB" id="2004788at2"/>
<keyword evidence="11" id="KW-1185">Reference proteome</keyword>
<dbReference type="Pfam" id="PF05154">
    <property type="entry name" value="TM2"/>
    <property type="match status" value="1"/>
</dbReference>
<keyword evidence="4 8" id="KW-1133">Transmembrane helix</keyword>
<organism evidence="10 11">
    <name type="scientific">Cryobacterium arcticum</name>
    <dbReference type="NCBI Taxonomy" id="670052"/>
    <lineage>
        <taxon>Bacteria</taxon>
        <taxon>Bacillati</taxon>
        <taxon>Actinomycetota</taxon>
        <taxon>Actinomycetes</taxon>
        <taxon>Micrococcales</taxon>
        <taxon>Microbacteriaceae</taxon>
        <taxon>Cryobacterium</taxon>
    </lineage>
</organism>
<comment type="subcellular location">
    <subcellularLocation>
        <location evidence="1">Membrane</location>
        <topology evidence="1">Multi-pass membrane protein</topology>
    </subcellularLocation>
</comment>
<feature type="domain" description="TM2" evidence="9">
    <location>
        <begin position="40"/>
        <end position="88"/>
    </location>
</feature>
<dbReference type="PANTHER" id="PTHR21016:SF4">
    <property type="entry name" value="TM2 DOMAIN-CONTAINING PROTEIN 2"/>
    <property type="match status" value="1"/>
</dbReference>
<keyword evidence="5 8" id="KW-0472">Membrane</keyword>
<feature type="transmembrane region" description="Helical" evidence="8">
    <location>
        <begin position="113"/>
        <end position="133"/>
    </location>
</feature>
<evidence type="ECO:0000259" key="9">
    <source>
        <dbReference type="Pfam" id="PF05154"/>
    </source>
</evidence>
<evidence type="ECO:0000313" key="11">
    <source>
        <dbReference type="Proteomes" id="UP000246722"/>
    </source>
</evidence>
<gene>
    <name evidence="10" type="ORF">CTB96_16730</name>
</gene>
<name>A0A317ZP84_9MICO</name>
<evidence type="ECO:0000256" key="3">
    <source>
        <dbReference type="ARBA" id="ARBA00022729"/>
    </source>
</evidence>
<evidence type="ECO:0000256" key="8">
    <source>
        <dbReference type="SAM" id="Phobius"/>
    </source>
</evidence>
<feature type="region of interest" description="Disordered" evidence="7">
    <location>
        <begin position="1"/>
        <end position="31"/>
    </location>
</feature>
<evidence type="ECO:0000256" key="2">
    <source>
        <dbReference type="ARBA" id="ARBA00022692"/>
    </source>
</evidence>
<evidence type="ECO:0000256" key="1">
    <source>
        <dbReference type="ARBA" id="ARBA00004141"/>
    </source>
</evidence>
<accession>A0A317ZP84</accession>
<dbReference type="Proteomes" id="UP000246722">
    <property type="component" value="Unassembled WGS sequence"/>
</dbReference>
<sequence length="368" mass="37335">MPTEESSMSQPIAPYGPPPVPSTQVPPAASVQPPLAAQPAKSFVVTWLLALFLGTVGADRFYLGKIGTAVAKLVTLGGLGIWSLVDLIIVLTGSTTDKRGQRLAGYDAAKKSAWLVTAGFVVVGGIGSVAIGISTAATVAAIPEAFVEQVDEAAGVPADDAPAVEAPADGAEEPADAGDSSDVVAWAEEKYGVFDVVSETGSTDTIIDLPASAAAGLVRATFEGTANFSVQGLDADNQPTADLLVNSIGAYTGTSAYGLFGDLGETVVALKVTANVPWTIDVGPISYAADPAAVGFGDDVFLYGGEASKLTLTHDGSANFTVMEFTDNAMGMALLVNEIGAYEGTVPLSGGPSVIRFTADGNWTAEQG</sequence>
<feature type="compositionally biased region" description="Low complexity" evidence="7">
    <location>
        <begin position="22"/>
        <end position="31"/>
    </location>
</feature>